<evidence type="ECO:0000256" key="1">
    <source>
        <dbReference type="SAM" id="MobiDB-lite"/>
    </source>
</evidence>
<feature type="compositionally biased region" description="Low complexity" evidence="1">
    <location>
        <begin position="56"/>
        <end position="75"/>
    </location>
</feature>
<keyword evidence="2" id="KW-0472">Membrane</keyword>
<dbReference type="EMBL" id="LATX01001755">
    <property type="protein sequence ID" value="KTB38538.1"/>
    <property type="molecule type" value="Genomic_DNA"/>
</dbReference>
<evidence type="ECO:0000256" key="2">
    <source>
        <dbReference type="SAM" id="Phobius"/>
    </source>
</evidence>
<keyword evidence="2" id="KW-1133">Transmembrane helix</keyword>
<protein>
    <submittedName>
        <fullName evidence="3">Uncharacterized protein</fullName>
    </submittedName>
</protein>
<accession>A0A0W0FQM8</accession>
<name>A0A0W0FQM8_MONRR</name>
<reference evidence="3 4" key="1">
    <citation type="submission" date="2015-12" db="EMBL/GenBank/DDBJ databases">
        <title>Draft genome sequence of Moniliophthora roreri, the causal agent of frosty pod rot of cacao.</title>
        <authorList>
            <person name="Aime M.C."/>
            <person name="Diaz-Valderrama J.R."/>
            <person name="Kijpornyongpan T."/>
            <person name="Phillips-Mora W."/>
        </authorList>
    </citation>
    <scope>NUCLEOTIDE SEQUENCE [LARGE SCALE GENOMIC DNA]</scope>
    <source>
        <strain evidence="3 4">MCA 2952</strain>
    </source>
</reference>
<evidence type="ECO:0000313" key="3">
    <source>
        <dbReference type="EMBL" id="KTB38538.1"/>
    </source>
</evidence>
<dbReference type="AlphaFoldDB" id="A0A0W0FQM8"/>
<organism evidence="3 4">
    <name type="scientific">Moniliophthora roreri</name>
    <name type="common">Frosty pod rot fungus</name>
    <name type="synonym">Monilia roreri</name>
    <dbReference type="NCBI Taxonomy" id="221103"/>
    <lineage>
        <taxon>Eukaryota</taxon>
        <taxon>Fungi</taxon>
        <taxon>Dikarya</taxon>
        <taxon>Basidiomycota</taxon>
        <taxon>Agaricomycotina</taxon>
        <taxon>Agaricomycetes</taxon>
        <taxon>Agaricomycetidae</taxon>
        <taxon>Agaricales</taxon>
        <taxon>Marasmiineae</taxon>
        <taxon>Marasmiaceae</taxon>
        <taxon>Moniliophthora</taxon>
    </lineage>
</organism>
<sequence length="355" mass="38773">MPFQSYSPIPNDTYANFETYFERKSPRHDSSSSSTITPPVRARTASQSNADRVIRHSSNSSESKSLSTHTLSSESDSPKGFAMDRPDSPDPGHSAVETIPLYSNPILSAGAISNHNATFNPPRLASSRIFISSPLNPSSPLSQSKSPPDSPYGKVFDSFGRAAVTRRPSEEARALGHRPRSSTSSMILYRLVDTSDDGNLPSPPRFGDVRSNRSSISSLSGDTVVSVSYDSKYPSGPFGSSVGGIVAYAYDPTLDTEDLEDEWNKEDLEVGSRGVSRRGLRNVTALSIVILLAIGLFLVVPLTWRRHDYRNDLITHNPFINSTGQAEGNIVHHHRRSADPSLTLVCHFPRQDQVS</sequence>
<feature type="transmembrane region" description="Helical" evidence="2">
    <location>
        <begin position="283"/>
        <end position="304"/>
    </location>
</feature>
<evidence type="ECO:0000313" key="4">
    <source>
        <dbReference type="Proteomes" id="UP000054988"/>
    </source>
</evidence>
<feature type="region of interest" description="Disordered" evidence="1">
    <location>
        <begin position="1"/>
        <end position="97"/>
    </location>
</feature>
<feature type="compositionally biased region" description="Polar residues" evidence="1">
    <location>
        <begin position="1"/>
        <end position="16"/>
    </location>
</feature>
<keyword evidence="2" id="KW-0812">Transmembrane</keyword>
<gene>
    <name evidence="3" type="ORF">WG66_8884</name>
</gene>
<dbReference type="Proteomes" id="UP000054988">
    <property type="component" value="Unassembled WGS sequence"/>
</dbReference>
<feature type="compositionally biased region" description="Basic and acidic residues" evidence="1">
    <location>
        <begin position="20"/>
        <end position="30"/>
    </location>
</feature>
<comment type="caution">
    <text evidence="3">The sequence shown here is derived from an EMBL/GenBank/DDBJ whole genome shotgun (WGS) entry which is preliminary data.</text>
</comment>
<proteinExistence type="predicted"/>